<feature type="transmembrane region" description="Helical" evidence="1">
    <location>
        <begin position="23"/>
        <end position="43"/>
    </location>
</feature>
<protein>
    <submittedName>
        <fullName evidence="2">Uncharacterized protein</fullName>
    </submittedName>
</protein>
<keyword evidence="1" id="KW-0472">Membrane</keyword>
<gene>
    <name evidence="2" type="ORF">A2264_00945</name>
</gene>
<name>A0A1F4W1G7_UNCKA</name>
<sequence length="77" mass="8832">MFYLVYHGFSDPVSLELNPRDEIYIFVLFYFPWVLSFLIRKALVELLKEKSAPITSAKPVACSSHSLMQRGPLVVVI</sequence>
<keyword evidence="1" id="KW-0812">Transmembrane</keyword>
<evidence type="ECO:0000256" key="1">
    <source>
        <dbReference type="SAM" id="Phobius"/>
    </source>
</evidence>
<evidence type="ECO:0000313" key="3">
    <source>
        <dbReference type="Proteomes" id="UP000176614"/>
    </source>
</evidence>
<accession>A0A1F4W1G7</accession>
<comment type="caution">
    <text evidence="2">The sequence shown here is derived from an EMBL/GenBank/DDBJ whole genome shotgun (WGS) entry which is preliminary data.</text>
</comment>
<dbReference type="Proteomes" id="UP000176614">
    <property type="component" value="Unassembled WGS sequence"/>
</dbReference>
<dbReference type="AlphaFoldDB" id="A0A1F4W1G7"/>
<dbReference type="EMBL" id="MEVT01000008">
    <property type="protein sequence ID" value="OGC63241.1"/>
    <property type="molecule type" value="Genomic_DNA"/>
</dbReference>
<proteinExistence type="predicted"/>
<keyword evidence="1" id="KW-1133">Transmembrane helix</keyword>
<evidence type="ECO:0000313" key="2">
    <source>
        <dbReference type="EMBL" id="OGC63241.1"/>
    </source>
</evidence>
<reference evidence="2 3" key="1">
    <citation type="journal article" date="2016" name="Nat. Commun.">
        <title>Thousands of microbial genomes shed light on interconnected biogeochemical processes in an aquifer system.</title>
        <authorList>
            <person name="Anantharaman K."/>
            <person name="Brown C.T."/>
            <person name="Hug L.A."/>
            <person name="Sharon I."/>
            <person name="Castelle C.J."/>
            <person name="Probst A.J."/>
            <person name="Thomas B.C."/>
            <person name="Singh A."/>
            <person name="Wilkins M.J."/>
            <person name="Karaoz U."/>
            <person name="Brodie E.L."/>
            <person name="Williams K.H."/>
            <person name="Hubbard S.S."/>
            <person name="Banfield J.F."/>
        </authorList>
    </citation>
    <scope>NUCLEOTIDE SEQUENCE [LARGE SCALE GENOMIC DNA]</scope>
</reference>
<organism evidence="2 3">
    <name type="scientific">candidate division WWE3 bacterium RIFOXYA2_FULL_46_9</name>
    <dbReference type="NCBI Taxonomy" id="1802636"/>
    <lineage>
        <taxon>Bacteria</taxon>
        <taxon>Katanobacteria</taxon>
    </lineage>
</organism>